<sequence>MIRKKHPLRPICALAAAAMLSACGTTLIEPAPKQMVSARFATQAPQAGNTIDFNWWAQLNDAQLNELLQLARQNSPDLRSAAASVMQARAVADQDRADQFPSLTGSAARTASREDGSPRRKVGTAALDASWEIDLFGRARETARASRLSARAEEVAYAGSYVSLSAEVADGYVQYRACKQVEAVYREALRSQQGTVKATGDLVTTGLAGSGDGALASANAATAAISLQSGKASCRVLAQGLAVIVGVSQSQIDEILSRGSAIPRAKAFRAATVPAEALRQRPDVIEAELNFASALADMGAARADLFPSLGLDGSVTLTNPSSWSFGPALSLPILDGGARKAGLKTANASAILAGETYRKTVLSAVAEIEGAMTELGAARANGASARSAVAGYKSHFAVIDESWRAGFETLITREEARRSLQTAQITEIQQREEETRQWIALFKAMGGGWTTEARQ</sequence>
<keyword evidence="2" id="KW-0564">Palmitate</keyword>
<dbReference type="EMBL" id="WMIE01000028">
    <property type="protein sequence ID" value="MTH80119.1"/>
    <property type="molecule type" value="Genomic_DNA"/>
</dbReference>
<comment type="similarity">
    <text evidence="1 2">Belongs to the outer membrane factor (OMF) (TC 1.B.17) family.</text>
</comment>
<evidence type="ECO:0000256" key="3">
    <source>
        <dbReference type="SAM" id="MobiDB-lite"/>
    </source>
</evidence>
<feature type="signal peptide" evidence="2">
    <location>
        <begin position="1"/>
        <end position="22"/>
    </location>
</feature>
<dbReference type="NCBIfam" id="TIGR01845">
    <property type="entry name" value="outer_NodT"/>
    <property type="match status" value="1"/>
</dbReference>
<keyword evidence="5" id="KW-1185">Reference proteome</keyword>
<protein>
    <submittedName>
        <fullName evidence="4">Efflux transporter outer membrane subunit</fullName>
    </submittedName>
</protein>
<dbReference type="PANTHER" id="PTHR30203">
    <property type="entry name" value="OUTER MEMBRANE CATION EFFLUX PROTEIN"/>
    <property type="match status" value="1"/>
</dbReference>
<comment type="caution">
    <text evidence="4">The sequence shown here is derived from an EMBL/GenBank/DDBJ whole genome shotgun (WGS) entry which is preliminary data.</text>
</comment>
<evidence type="ECO:0000313" key="4">
    <source>
        <dbReference type="EMBL" id="MTH80119.1"/>
    </source>
</evidence>
<dbReference type="Pfam" id="PF02321">
    <property type="entry name" value="OEP"/>
    <property type="match status" value="2"/>
</dbReference>
<keyword evidence="2" id="KW-0449">Lipoprotein</keyword>
<dbReference type="InterPro" id="IPR003423">
    <property type="entry name" value="OMP_efflux"/>
</dbReference>
<gene>
    <name evidence="4" type="ORF">GL286_20665</name>
</gene>
<dbReference type="Proteomes" id="UP000478183">
    <property type="component" value="Unassembled WGS sequence"/>
</dbReference>
<dbReference type="SUPFAM" id="SSF56954">
    <property type="entry name" value="Outer membrane efflux proteins (OEP)"/>
    <property type="match status" value="1"/>
</dbReference>
<evidence type="ECO:0000256" key="2">
    <source>
        <dbReference type="RuleBase" id="RU362097"/>
    </source>
</evidence>
<dbReference type="GO" id="GO:0015562">
    <property type="term" value="F:efflux transmembrane transporter activity"/>
    <property type="evidence" value="ECO:0007669"/>
    <property type="project" value="InterPro"/>
</dbReference>
<keyword evidence="2" id="KW-0732">Signal</keyword>
<dbReference type="GO" id="GO:0005886">
    <property type="term" value="C:plasma membrane"/>
    <property type="evidence" value="ECO:0007669"/>
    <property type="project" value="UniProtKB-SubCell"/>
</dbReference>
<dbReference type="OrthoDB" id="7181739at2"/>
<keyword evidence="2" id="KW-0472">Membrane</keyword>
<organism evidence="4 5">
    <name type="scientific">Paracoccus aestuariivivens</name>
    <dbReference type="NCBI Taxonomy" id="1820333"/>
    <lineage>
        <taxon>Bacteria</taxon>
        <taxon>Pseudomonadati</taxon>
        <taxon>Pseudomonadota</taxon>
        <taxon>Alphaproteobacteria</taxon>
        <taxon>Rhodobacterales</taxon>
        <taxon>Paracoccaceae</taxon>
        <taxon>Paracoccus</taxon>
    </lineage>
</organism>
<dbReference type="AlphaFoldDB" id="A0A6L6JHF2"/>
<comment type="subcellular location">
    <subcellularLocation>
        <location evidence="2">Cell membrane</location>
        <topology evidence="2">Lipid-anchor</topology>
    </subcellularLocation>
</comment>
<dbReference type="Gene3D" id="2.20.200.10">
    <property type="entry name" value="Outer membrane efflux proteins (OEP)"/>
    <property type="match status" value="1"/>
</dbReference>
<dbReference type="PROSITE" id="PS51257">
    <property type="entry name" value="PROKAR_LIPOPROTEIN"/>
    <property type="match status" value="1"/>
</dbReference>
<feature type="chain" id="PRO_5027151909" evidence="2">
    <location>
        <begin position="23"/>
        <end position="455"/>
    </location>
</feature>
<keyword evidence="2" id="KW-1134">Transmembrane beta strand</keyword>
<proteinExistence type="inferred from homology"/>
<reference evidence="4 5" key="1">
    <citation type="submission" date="2019-11" db="EMBL/GenBank/DDBJ databases">
        <authorList>
            <person name="Dong K."/>
        </authorList>
    </citation>
    <scope>NUCLEOTIDE SEQUENCE [LARGE SCALE GENOMIC DNA]</scope>
    <source>
        <strain evidence="4 5">NBRC 111993</strain>
    </source>
</reference>
<evidence type="ECO:0000313" key="5">
    <source>
        <dbReference type="Proteomes" id="UP000478183"/>
    </source>
</evidence>
<accession>A0A6L6JHF2</accession>
<dbReference type="InterPro" id="IPR010131">
    <property type="entry name" value="MdtP/NodT-like"/>
</dbReference>
<name>A0A6L6JHF2_9RHOB</name>
<evidence type="ECO:0000256" key="1">
    <source>
        <dbReference type="ARBA" id="ARBA00007613"/>
    </source>
</evidence>
<feature type="region of interest" description="Disordered" evidence="3">
    <location>
        <begin position="99"/>
        <end position="122"/>
    </location>
</feature>
<dbReference type="Gene3D" id="1.20.1600.10">
    <property type="entry name" value="Outer membrane efflux proteins (OEP)"/>
    <property type="match status" value="1"/>
</dbReference>
<keyword evidence="2" id="KW-0812">Transmembrane</keyword>
<dbReference type="PANTHER" id="PTHR30203:SF29">
    <property type="entry name" value="PROTEIN CYAE"/>
    <property type="match status" value="1"/>
</dbReference>